<sequence length="43" mass="4857">MFDSVNKNQIFSILSKFGAVIFRFSVALPDILQESFHRVSIGP</sequence>
<name>A0ABR6WCP4_9BACT</name>
<reference evidence="1 2" key="1">
    <citation type="submission" date="2019-06" db="EMBL/GenBank/DDBJ databases">
        <title>Spirosoma utsteinense sp. nov. isolated from Antarctic ice-free soils.</title>
        <authorList>
            <person name="Tahon G."/>
        </authorList>
    </citation>
    <scope>NUCLEOTIDE SEQUENCE [LARGE SCALE GENOMIC DNA]</scope>
    <source>
        <strain evidence="1 2">LMG 31447</strain>
    </source>
</reference>
<dbReference type="Proteomes" id="UP000700732">
    <property type="component" value="Unassembled WGS sequence"/>
</dbReference>
<proteinExistence type="predicted"/>
<protein>
    <submittedName>
        <fullName evidence="1">Uncharacterized protein</fullName>
    </submittedName>
</protein>
<keyword evidence="2" id="KW-1185">Reference proteome</keyword>
<gene>
    <name evidence="1" type="ORF">FH603_4828</name>
</gene>
<comment type="caution">
    <text evidence="1">The sequence shown here is derived from an EMBL/GenBank/DDBJ whole genome shotgun (WGS) entry which is preliminary data.</text>
</comment>
<dbReference type="EMBL" id="VFIA01000042">
    <property type="protein sequence ID" value="MBC3794301.1"/>
    <property type="molecule type" value="Genomic_DNA"/>
</dbReference>
<evidence type="ECO:0000313" key="1">
    <source>
        <dbReference type="EMBL" id="MBC3794301.1"/>
    </source>
</evidence>
<accession>A0ABR6WCP4</accession>
<evidence type="ECO:0000313" key="2">
    <source>
        <dbReference type="Proteomes" id="UP000700732"/>
    </source>
</evidence>
<organism evidence="1 2">
    <name type="scientific">Spirosoma utsteinense</name>
    <dbReference type="NCBI Taxonomy" id="2585773"/>
    <lineage>
        <taxon>Bacteria</taxon>
        <taxon>Pseudomonadati</taxon>
        <taxon>Bacteroidota</taxon>
        <taxon>Cytophagia</taxon>
        <taxon>Cytophagales</taxon>
        <taxon>Cytophagaceae</taxon>
        <taxon>Spirosoma</taxon>
    </lineage>
</organism>